<dbReference type="InterPro" id="IPR043862">
    <property type="entry name" value="DUF5824"/>
</dbReference>
<proteinExistence type="predicted"/>
<dbReference type="EMBL" id="MN740520">
    <property type="protein sequence ID" value="QHU30789.1"/>
    <property type="molecule type" value="Genomic_DNA"/>
</dbReference>
<reference evidence="2" key="1">
    <citation type="journal article" date="2020" name="Nature">
        <title>Giant virus diversity and host interactions through global metagenomics.</title>
        <authorList>
            <person name="Schulz F."/>
            <person name="Roux S."/>
            <person name="Paez-Espino D."/>
            <person name="Jungbluth S."/>
            <person name="Walsh D.A."/>
            <person name="Denef V.J."/>
            <person name="McMahon K.D."/>
            <person name="Konstantinidis K.T."/>
            <person name="Eloe-Fadrosh E.A."/>
            <person name="Kyrpides N.C."/>
            <person name="Woyke T."/>
        </authorList>
    </citation>
    <scope>NUCLEOTIDE SEQUENCE</scope>
    <source>
        <strain evidence="2">GVMAG-M-3300027892-73</strain>
    </source>
</reference>
<dbReference type="Pfam" id="PF19141">
    <property type="entry name" value="DUF5824"/>
    <property type="match status" value="1"/>
</dbReference>
<dbReference type="AlphaFoldDB" id="A0A6C0LIM6"/>
<evidence type="ECO:0000313" key="2">
    <source>
        <dbReference type="EMBL" id="QHU30789.1"/>
    </source>
</evidence>
<accession>A0A6C0LIM6</accession>
<sequence>MKIFNLRYLPNRLTRKDKKKQSRMLSKSQSLYKKGKYYTRKPLKSFKSKKSNHVSNAKRIYKVNAISANDKLAKATGCSKNALSKIIKKGEGAYYSSGSRPNQTPQSWGVARLASSITGGKAAAVDYSILEEGCKPGSKALSLAKKAVKTRGHGTRRIPKTTF</sequence>
<feature type="domain" description="DUF5824" evidence="1">
    <location>
        <begin position="15"/>
        <end position="124"/>
    </location>
</feature>
<name>A0A6C0LIM6_9ZZZZ</name>
<protein>
    <recommendedName>
        <fullName evidence="1">DUF5824 domain-containing protein</fullName>
    </recommendedName>
</protein>
<evidence type="ECO:0000259" key="1">
    <source>
        <dbReference type="Pfam" id="PF19141"/>
    </source>
</evidence>
<organism evidence="2">
    <name type="scientific">viral metagenome</name>
    <dbReference type="NCBI Taxonomy" id="1070528"/>
    <lineage>
        <taxon>unclassified sequences</taxon>
        <taxon>metagenomes</taxon>
        <taxon>organismal metagenomes</taxon>
    </lineage>
</organism>